<evidence type="ECO:0000256" key="6">
    <source>
        <dbReference type="SAM" id="Phobius"/>
    </source>
</evidence>
<dbReference type="InterPro" id="IPR039391">
    <property type="entry name" value="Phytocyanin-like"/>
</dbReference>
<sequence length="165" mass="18374">MELPVVLLVAILAMLVVVGEGRAPVLHRVGGDKDGWKPNVNFLDWASHERFYVDFGFDKRRLSVLEVNKTGYENCIESNFITNITRGGRDVFNLTVARAYYFISGRGYCFQGVKLAITVYDAPPDQSNIPSPSPINSLAASTTLHCLCLPLLIPIILIITLDWTF</sequence>
<protein>
    <recommendedName>
        <fullName evidence="8">Phytocyanin domain-containing protein</fullName>
    </recommendedName>
</protein>
<keyword evidence="2" id="KW-1015">Disulfide bond</keyword>
<comment type="function">
    <text evidence="5">May act as a carbohydrate transporter.</text>
</comment>
<dbReference type="EMBL" id="JAKOGI010000007">
    <property type="protein sequence ID" value="KAJ8451879.1"/>
    <property type="molecule type" value="Genomic_DNA"/>
</dbReference>
<gene>
    <name evidence="9" type="ORF">Cgig2_007362</name>
</gene>
<name>A0A9Q1KY74_9CARY</name>
<feature type="domain" description="Phytocyanin" evidence="8">
    <location>
        <begin position="25"/>
        <end position="121"/>
    </location>
</feature>
<keyword evidence="10" id="KW-1185">Reference proteome</keyword>
<comment type="similarity">
    <text evidence="4">Belongs to the early nodulin-like (ENODL) family.</text>
</comment>
<dbReference type="FunFam" id="2.60.40.420:FF:000018">
    <property type="entry name" value="Lamin-like protein"/>
    <property type="match status" value="1"/>
</dbReference>
<dbReference type="GO" id="GO:0009055">
    <property type="term" value="F:electron transfer activity"/>
    <property type="evidence" value="ECO:0007669"/>
    <property type="project" value="InterPro"/>
</dbReference>
<accession>A0A9Q1KY74</accession>
<keyword evidence="6" id="KW-0812">Transmembrane</keyword>
<dbReference type="PROSITE" id="PS51485">
    <property type="entry name" value="PHYTOCYANIN"/>
    <property type="match status" value="1"/>
</dbReference>
<dbReference type="OrthoDB" id="676939at2759"/>
<evidence type="ECO:0000256" key="1">
    <source>
        <dbReference type="ARBA" id="ARBA00022729"/>
    </source>
</evidence>
<dbReference type="AlphaFoldDB" id="A0A9Q1KY74"/>
<evidence type="ECO:0000313" key="9">
    <source>
        <dbReference type="EMBL" id="KAJ8451879.1"/>
    </source>
</evidence>
<organism evidence="9 10">
    <name type="scientific">Carnegiea gigantea</name>
    <dbReference type="NCBI Taxonomy" id="171969"/>
    <lineage>
        <taxon>Eukaryota</taxon>
        <taxon>Viridiplantae</taxon>
        <taxon>Streptophyta</taxon>
        <taxon>Embryophyta</taxon>
        <taxon>Tracheophyta</taxon>
        <taxon>Spermatophyta</taxon>
        <taxon>Magnoliopsida</taxon>
        <taxon>eudicotyledons</taxon>
        <taxon>Gunneridae</taxon>
        <taxon>Pentapetalae</taxon>
        <taxon>Caryophyllales</taxon>
        <taxon>Cactineae</taxon>
        <taxon>Cactaceae</taxon>
        <taxon>Cactoideae</taxon>
        <taxon>Echinocereeae</taxon>
        <taxon>Carnegiea</taxon>
    </lineage>
</organism>
<dbReference type="Gene3D" id="2.60.40.420">
    <property type="entry name" value="Cupredoxins - blue copper proteins"/>
    <property type="match status" value="1"/>
</dbReference>
<dbReference type="SUPFAM" id="SSF49503">
    <property type="entry name" value="Cupredoxins"/>
    <property type="match status" value="1"/>
</dbReference>
<feature type="transmembrane region" description="Helical" evidence="6">
    <location>
        <begin position="138"/>
        <end position="161"/>
    </location>
</feature>
<dbReference type="PANTHER" id="PTHR33021:SF262">
    <property type="entry name" value="EARLY NODULIN-LIKE PROTEIN 20"/>
    <property type="match status" value="1"/>
</dbReference>
<keyword evidence="3" id="KW-0325">Glycoprotein</keyword>
<keyword evidence="6" id="KW-0472">Membrane</keyword>
<feature type="signal peptide" evidence="7">
    <location>
        <begin position="1"/>
        <end position="21"/>
    </location>
</feature>
<dbReference type="InterPro" id="IPR003245">
    <property type="entry name" value="Phytocyanin_dom"/>
</dbReference>
<keyword evidence="1 7" id="KW-0732">Signal</keyword>
<dbReference type="PANTHER" id="PTHR33021">
    <property type="entry name" value="BLUE COPPER PROTEIN"/>
    <property type="match status" value="1"/>
</dbReference>
<dbReference type="Proteomes" id="UP001153076">
    <property type="component" value="Unassembled WGS sequence"/>
</dbReference>
<feature type="chain" id="PRO_5040314827" description="Phytocyanin domain-containing protein" evidence="7">
    <location>
        <begin position="22"/>
        <end position="165"/>
    </location>
</feature>
<dbReference type="GO" id="GO:0005886">
    <property type="term" value="C:plasma membrane"/>
    <property type="evidence" value="ECO:0007669"/>
    <property type="project" value="TreeGrafter"/>
</dbReference>
<evidence type="ECO:0000256" key="7">
    <source>
        <dbReference type="SAM" id="SignalP"/>
    </source>
</evidence>
<evidence type="ECO:0000259" key="8">
    <source>
        <dbReference type="PROSITE" id="PS51485"/>
    </source>
</evidence>
<reference evidence="9" key="1">
    <citation type="submission" date="2022-04" db="EMBL/GenBank/DDBJ databases">
        <title>Carnegiea gigantea Genome sequencing and assembly v2.</title>
        <authorList>
            <person name="Copetti D."/>
            <person name="Sanderson M.J."/>
            <person name="Burquez A."/>
            <person name="Wojciechowski M.F."/>
        </authorList>
    </citation>
    <scope>NUCLEOTIDE SEQUENCE</scope>
    <source>
        <strain evidence="9">SGP5-SGP5p</strain>
        <tissue evidence="9">Aerial part</tissue>
    </source>
</reference>
<evidence type="ECO:0000313" key="10">
    <source>
        <dbReference type="Proteomes" id="UP001153076"/>
    </source>
</evidence>
<dbReference type="InterPro" id="IPR008972">
    <property type="entry name" value="Cupredoxin"/>
</dbReference>
<evidence type="ECO:0000256" key="2">
    <source>
        <dbReference type="ARBA" id="ARBA00023157"/>
    </source>
</evidence>
<evidence type="ECO:0000256" key="4">
    <source>
        <dbReference type="ARBA" id="ARBA00035011"/>
    </source>
</evidence>
<keyword evidence="6" id="KW-1133">Transmembrane helix</keyword>
<comment type="caution">
    <text evidence="9">The sequence shown here is derived from an EMBL/GenBank/DDBJ whole genome shotgun (WGS) entry which is preliminary data.</text>
</comment>
<evidence type="ECO:0000256" key="5">
    <source>
        <dbReference type="ARBA" id="ARBA00037626"/>
    </source>
</evidence>
<evidence type="ECO:0000256" key="3">
    <source>
        <dbReference type="ARBA" id="ARBA00023180"/>
    </source>
</evidence>
<proteinExistence type="inferred from homology"/>
<dbReference type="Pfam" id="PF02298">
    <property type="entry name" value="Cu_bind_like"/>
    <property type="match status" value="1"/>
</dbReference>